<evidence type="ECO:0000256" key="4">
    <source>
        <dbReference type="ARBA" id="ARBA00022683"/>
    </source>
</evidence>
<protein>
    <submittedName>
        <fullName evidence="7">PTS sugar transporter subunit IIB</fullName>
    </submittedName>
</protein>
<feature type="modified residue" description="Phosphocysteine; by EIIA" evidence="5">
    <location>
        <position position="8"/>
    </location>
</feature>
<dbReference type="PROSITE" id="PS51100">
    <property type="entry name" value="PTS_EIIB_TYPE_3"/>
    <property type="match status" value="1"/>
</dbReference>
<sequence>MKKILLVCNAGMSTSMLVQKMKKVAGEKGIEVTIDAIPSTDLSTCWESSDVILLGPQIGFMKDSVKDTVENKIPVEVINTIDYGRMNADKVLTVALDLIK</sequence>
<dbReference type="EMBL" id="JAHLDV010000023">
    <property type="protein sequence ID" value="MBU3160315.1"/>
    <property type="molecule type" value="Genomic_DNA"/>
</dbReference>
<dbReference type="PANTHER" id="PTHR34581:SF2">
    <property type="entry name" value="PTS SYSTEM N,N'-DIACETYLCHITOBIOSE-SPECIFIC EIIB COMPONENT"/>
    <property type="match status" value="1"/>
</dbReference>
<accession>A0ABS6BVF2</accession>
<dbReference type="RefSeq" id="WP_216149348.1">
    <property type="nucleotide sequence ID" value="NZ_JAHLDV010000023.1"/>
</dbReference>
<dbReference type="InterPro" id="IPR051819">
    <property type="entry name" value="PTS_sugar-specific_EIIB"/>
</dbReference>
<keyword evidence="2" id="KW-0597">Phosphoprotein</keyword>
<keyword evidence="8" id="KW-1185">Reference proteome</keyword>
<feature type="domain" description="PTS EIIB type-3" evidence="6">
    <location>
        <begin position="1"/>
        <end position="100"/>
    </location>
</feature>
<evidence type="ECO:0000256" key="2">
    <source>
        <dbReference type="ARBA" id="ARBA00022553"/>
    </source>
</evidence>
<dbReference type="InterPro" id="IPR013012">
    <property type="entry name" value="PTS_EIIB_3"/>
</dbReference>
<reference evidence="7 8" key="1">
    <citation type="submission" date="2021-06" db="EMBL/GenBank/DDBJ databases">
        <title>Clostridia strains as spoilage organisms.</title>
        <authorList>
            <person name="Wambui J."/>
            <person name="Stephan R."/>
            <person name="Stevens M.J.A."/>
        </authorList>
    </citation>
    <scope>NUCLEOTIDE SEQUENCE [LARGE SCALE GENOMIC DNA]</scope>
    <source>
        <strain evidence="7 8">DSM 14204</strain>
    </source>
</reference>
<dbReference type="InterPro" id="IPR003501">
    <property type="entry name" value="PTS_EIIB_2/3"/>
</dbReference>
<comment type="caution">
    <text evidence="7">The sequence shown here is derived from an EMBL/GenBank/DDBJ whole genome shotgun (WGS) entry which is preliminary data.</text>
</comment>
<evidence type="ECO:0000256" key="1">
    <source>
        <dbReference type="ARBA" id="ARBA00022448"/>
    </source>
</evidence>
<dbReference type="Pfam" id="PF02302">
    <property type="entry name" value="PTS_IIB"/>
    <property type="match status" value="1"/>
</dbReference>
<evidence type="ECO:0000259" key="6">
    <source>
        <dbReference type="PROSITE" id="PS51100"/>
    </source>
</evidence>
<evidence type="ECO:0000256" key="5">
    <source>
        <dbReference type="PROSITE-ProRule" id="PRU00423"/>
    </source>
</evidence>
<dbReference type="PANTHER" id="PTHR34581">
    <property type="entry name" value="PTS SYSTEM N,N'-DIACETYLCHITOBIOSE-SPECIFIC EIIB COMPONENT"/>
    <property type="match status" value="1"/>
</dbReference>
<evidence type="ECO:0000313" key="7">
    <source>
        <dbReference type="EMBL" id="MBU3160315.1"/>
    </source>
</evidence>
<dbReference type="CDD" id="cd05564">
    <property type="entry name" value="PTS_IIB_chitobiose_lichenan"/>
    <property type="match status" value="1"/>
</dbReference>
<organism evidence="7 8">
    <name type="scientific">Clostridium frigoris</name>
    <dbReference type="NCBI Taxonomy" id="205327"/>
    <lineage>
        <taxon>Bacteria</taxon>
        <taxon>Bacillati</taxon>
        <taxon>Bacillota</taxon>
        <taxon>Clostridia</taxon>
        <taxon>Eubacteriales</taxon>
        <taxon>Clostridiaceae</taxon>
        <taxon>Clostridium</taxon>
    </lineage>
</organism>
<gene>
    <name evidence="7" type="ORF">KPL37_11205</name>
</gene>
<name>A0ABS6BVF2_9CLOT</name>
<evidence type="ECO:0000256" key="3">
    <source>
        <dbReference type="ARBA" id="ARBA00022597"/>
    </source>
</evidence>
<evidence type="ECO:0000313" key="8">
    <source>
        <dbReference type="Proteomes" id="UP000776252"/>
    </source>
</evidence>
<keyword evidence="1" id="KW-0813">Transport</keyword>
<proteinExistence type="predicted"/>
<keyword evidence="3 7" id="KW-0762">Sugar transport</keyword>
<dbReference type="Proteomes" id="UP000776252">
    <property type="component" value="Unassembled WGS sequence"/>
</dbReference>
<keyword evidence="4" id="KW-0598">Phosphotransferase system</keyword>